<keyword evidence="2" id="KW-1185">Reference proteome</keyword>
<sequence length="78" mass="8708">MAAINRKDRQYYICIDNAGYAVSLELRKIYESLPDPDAERHGQVRIIDESGDDYLYPAACFVAITLSSAVRQALKLAA</sequence>
<accession>A0ABS5SG30</accession>
<dbReference type="RefSeq" id="WP_214176327.1">
    <property type="nucleotide sequence ID" value="NZ_JAHCVK010000009.1"/>
</dbReference>
<proteinExistence type="predicted"/>
<reference evidence="1 2" key="1">
    <citation type="submission" date="2021-05" db="EMBL/GenBank/DDBJ databases">
        <title>The draft genome of Geobacter luticola JCM 17780.</title>
        <authorList>
            <person name="Xu Z."/>
            <person name="Masuda Y."/>
            <person name="Itoh H."/>
            <person name="Senoo K."/>
        </authorList>
    </citation>
    <scope>NUCLEOTIDE SEQUENCE [LARGE SCALE GENOMIC DNA]</scope>
    <source>
        <strain evidence="1 2">JCM 17780</strain>
    </source>
</reference>
<comment type="caution">
    <text evidence="1">The sequence shown here is derived from an EMBL/GenBank/DDBJ whole genome shotgun (WGS) entry which is preliminary data.</text>
</comment>
<evidence type="ECO:0000313" key="2">
    <source>
        <dbReference type="Proteomes" id="UP000756860"/>
    </source>
</evidence>
<organism evidence="1 2">
    <name type="scientific">Geomobilimonas luticola</name>
    <dbReference type="NCBI Taxonomy" id="1114878"/>
    <lineage>
        <taxon>Bacteria</taxon>
        <taxon>Pseudomonadati</taxon>
        <taxon>Thermodesulfobacteriota</taxon>
        <taxon>Desulfuromonadia</taxon>
        <taxon>Geobacterales</taxon>
        <taxon>Geobacteraceae</taxon>
        <taxon>Geomobilimonas</taxon>
    </lineage>
</organism>
<gene>
    <name evidence="1" type="ORF">KI810_14750</name>
</gene>
<evidence type="ECO:0000313" key="1">
    <source>
        <dbReference type="EMBL" id="MBT0654321.1"/>
    </source>
</evidence>
<dbReference type="Proteomes" id="UP000756860">
    <property type="component" value="Unassembled WGS sequence"/>
</dbReference>
<protein>
    <submittedName>
        <fullName evidence="1">Uncharacterized protein</fullName>
    </submittedName>
</protein>
<name>A0ABS5SG30_9BACT</name>
<dbReference type="EMBL" id="JAHCVK010000009">
    <property type="protein sequence ID" value="MBT0654321.1"/>
    <property type="molecule type" value="Genomic_DNA"/>
</dbReference>